<sequence length="191" mass="20699">MKGLAATLTALAVLLIVGGVVARPAFESIPPLGFQTAVLAVMLTALAAVVTPLSSALGASTVMPPMGTTLHLGLWPLFTWFLAGITIALITRRSRESVIPPLIASTLTYLLVLGLSIYVLPRVPGAMSWEVYLTALAKQIIIDGPLDFAFLFAFPLFTALISASFVEALTPKKQVYRVDRPRRFWEWSEEE</sequence>
<feature type="transmembrane region" description="Helical" evidence="1">
    <location>
        <begin position="102"/>
        <end position="120"/>
    </location>
</feature>
<evidence type="ECO:0000313" key="2">
    <source>
        <dbReference type="EMBL" id="HGL40699.1"/>
    </source>
</evidence>
<name>A0A7C4I8X3_CALS0</name>
<evidence type="ECO:0000313" key="3">
    <source>
        <dbReference type="EMBL" id="HGN91032.1"/>
    </source>
</evidence>
<feature type="transmembrane region" description="Helical" evidence="1">
    <location>
        <begin position="148"/>
        <end position="166"/>
    </location>
</feature>
<accession>A0A7C4I8X3</accession>
<keyword evidence="1" id="KW-0472">Membrane</keyword>
<proteinExistence type="predicted"/>
<evidence type="ECO:0000256" key="1">
    <source>
        <dbReference type="SAM" id="Phobius"/>
    </source>
</evidence>
<dbReference type="EMBL" id="DTAD01000085">
    <property type="protein sequence ID" value="HGN91032.1"/>
    <property type="molecule type" value="Genomic_DNA"/>
</dbReference>
<keyword evidence="1" id="KW-1133">Transmembrane helix</keyword>
<reference evidence="3" key="1">
    <citation type="journal article" date="2020" name="mSystems">
        <title>Genome- and Community-Level Interaction Insights into Carbon Utilization and Element Cycling Functions of Hydrothermarchaeota in Hydrothermal Sediment.</title>
        <authorList>
            <person name="Zhou Z."/>
            <person name="Liu Y."/>
            <person name="Xu W."/>
            <person name="Pan J."/>
            <person name="Luo Z.H."/>
            <person name="Li M."/>
        </authorList>
    </citation>
    <scope>NUCLEOTIDE SEQUENCE [LARGE SCALE GENOMIC DNA]</scope>
    <source>
        <strain evidence="3">SpSt-613</strain>
        <strain evidence="2">SpSt-669</strain>
    </source>
</reference>
<dbReference type="EMBL" id="DTCM01000041">
    <property type="protein sequence ID" value="HGL40699.1"/>
    <property type="molecule type" value="Genomic_DNA"/>
</dbReference>
<comment type="caution">
    <text evidence="3">The sequence shown here is derived from an EMBL/GenBank/DDBJ whole genome shotgun (WGS) entry which is preliminary data.</text>
</comment>
<dbReference type="AlphaFoldDB" id="A0A7C4I8X3"/>
<gene>
    <name evidence="3" type="ORF">ENT82_07940</name>
    <name evidence="2" type="ORF">ENU43_03415</name>
</gene>
<keyword evidence="1" id="KW-0812">Transmembrane</keyword>
<organism evidence="3">
    <name type="scientific">Caldiarchaeum subterraneum</name>
    <dbReference type="NCBI Taxonomy" id="311458"/>
    <lineage>
        <taxon>Archaea</taxon>
        <taxon>Nitrososphaerota</taxon>
        <taxon>Candidatus Caldarchaeales</taxon>
        <taxon>Candidatus Caldarchaeaceae</taxon>
        <taxon>Candidatus Caldarchaeum</taxon>
    </lineage>
</organism>
<feature type="transmembrane region" description="Helical" evidence="1">
    <location>
        <begin position="69"/>
        <end position="90"/>
    </location>
</feature>
<feature type="transmembrane region" description="Helical" evidence="1">
    <location>
        <begin position="32"/>
        <end position="57"/>
    </location>
</feature>
<protein>
    <submittedName>
        <fullName evidence="3">Uncharacterized protein</fullName>
    </submittedName>
</protein>